<sequence length="201" mass="22900">MTKKGLRMDLLPMKEEGIRIGRLVAPLNCSRERNCKPLGARLRRTYKDQFLRVSSQSHLILDKQKRRMDRTTVYIKQRSLPRQTFTKPYIFEFTAGNLIDNGFGFPGTFRVGYPKLHHGTLDSVSNLKFSLLFFRNGKMGEENFGAVLDISSIGHSVRILIPISPTTVEAWQGSNRVSASLHSGMSVSIVLKEREQNHQHV</sequence>
<dbReference type="InParanoid" id="A0A2J6SMP5"/>
<accession>A0A2J6SMP5</accession>
<dbReference type="AlphaFoldDB" id="A0A2J6SMP5"/>
<dbReference type="Proteomes" id="UP000235371">
    <property type="component" value="Unassembled WGS sequence"/>
</dbReference>
<evidence type="ECO:0000313" key="2">
    <source>
        <dbReference type="Proteomes" id="UP000235371"/>
    </source>
</evidence>
<dbReference type="GeneID" id="36579421"/>
<organism evidence="1 2">
    <name type="scientific">Hyaloscypha bicolor E</name>
    <dbReference type="NCBI Taxonomy" id="1095630"/>
    <lineage>
        <taxon>Eukaryota</taxon>
        <taxon>Fungi</taxon>
        <taxon>Dikarya</taxon>
        <taxon>Ascomycota</taxon>
        <taxon>Pezizomycotina</taxon>
        <taxon>Leotiomycetes</taxon>
        <taxon>Helotiales</taxon>
        <taxon>Hyaloscyphaceae</taxon>
        <taxon>Hyaloscypha</taxon>
        <taxon>Hyaloscypha bicolor</taxon>
    </lineage>
</organism>
<reference evidence="1 2" key="1">
    <citation type="submission" date="2016-04" db="EMBL/GenBank/DDBJ databases">
        <title>A degradative enzymes factory behind the ericoid mycorrhizal symbiosis.</title>
        <authorList>
            <consortium name="DOE Joint Genome Institute"/>
            <person name="Martino E."/>
            <person name="Morin E."/>
            <person name="Grelet G."/>
            <person name="Kuo A."/>
            <person name="Kohler A."/>
            <person name="Daghino S."/>
            <person name="Barry K."/>
            <person name="Choi C."/>
            <person name="Cichocki N."/>
            <person name="Clum A."/>
            <person name="Copeland A."/>
            <person name="Hainaut M."/>
            <person name="Haridas S."/>
            <person name="Labutti K."/>
            <person name="Lindquist E."/>
            <person name="Lipzen A."/>
            <person name="Khouja H.-R."/>
            <person name="Murat C."/>
            <person name="Ohm R."/>
            <person name="Olson A."/>
            <person name="Spatafora J."/>
            <person name="Veneault-Fourrey C."/>
            <person name="Henrissat B."/>
            <person name="Grigoriev I."/>
            <person name="Martin F."/>
            <person name="Perotto S."/>
        </authorList>
    </citation>
    <scope>NUCLEOTIDE SEQUENCE [LARGE SCALE GENOMIC DNA]</scope>
    <source>
        <strain evidence="1 2">E</strain>
    </source>
</reference>
<name>A0A2J6SMP5_9HELO</name>
<evidence type="ECO:0000313" key="1">
    <source>
        <dbReference type="EMBL" id="PMD52046.1"/>
    </source>
</evidence>
<protein>
    <submittedName>
        <fullName evidence="1">Uncharacterized protein</fullName>
    </submittedName>
</protein>
<keyword evidence="2" id="KW-1185">Reference proteome</keyword>
<dbReference type="RefSeq" id="XP_024728950.1">
    <property type="nucleotide sequence ID" value="XM_024871339.1"/>
</dbReference>
<gene>
    <name evidence="1" type="ORF">K444DRAFT_250689</name>
</gene>
<dbReference type="EMBL" id="KZ613912">
    <property type="protein sequence ID" value="PMD52046.1"/>
    <property type="molecule type" value="Genomic_DNA"/>
</dbReference>
<proteinExistence type="predicted"/>